<feature type="transmembrane region" description="Helical" evidence="1">
    <location>
        <begin position="136"/>
        <end position="156"/>
    </location>
</feature>
<dbReference type="EMBL" id="CP072788">
    <property type="protein sequence ID" value="QTR05415.1"/>
    <property type="molecule type" value="Genomic_DNA"/>
</dbReference>
<protein>
    <submittedName>
        <fullName evidence="2">DUF2165 domain-containing protein</fullName>
    </submittedName>
</protein>
<organism evidence="2 3">
    <name type="scientific">Saccharothrix algeriensis</name>
    <dbReference type="NCBI Taxonomy" id="173560"/>
    <lineage>
        <taxon>Bacteria</taxon>
        <taxon>Bacillati</taxon>
        <taxon>Actinomycetota</taxon>
        <taxon>Actinomycetes</taxon>
        <taxon>Pseudonocardiales</taxon>
        <taxon>Pseudonocardiaceae</taxon>
        <taxon>Saccharothrix</taxon>
    </lineage>
</organism>
<keyword evidence="1" id="KW-0472">Membrane</keyword>
<name>A0A8T8I3I8_9PSEU</name>
<dbReference type="RefSeq" id="WP_204842494.1">
    <property type="nucleotide sequence ID" value="NZ_JAFBCL010000001.1"/>
</dbReference>
<feature type="transmembrane region" description="Helical" evidence="1">
    <location>
        <begin position="107"/>
        <end position="130"/>
    </location>
</feature>
<reference evidence="2" key="1">
    <citation type="submission" date="2021-04" db="EMBL/GenBank/DDBJ databases">
        <title>Saccharothrix algeriensis WGS.</title>
        <authorList>
            <person name="Stuskova K."/>
            <person name="Hakalova E."/>
            <person name="Tebbal A.B."/>
            <person name="Eichmeier A."/>
        </authorList>
    </citation>
    <scope>NUCLEOTIDE SEQUENCE</scope>
    <source>
        <strain evidence="2">NRRL B-24137</strain>
    </source>
</reference>
<feature type="transmembrane region" description="Helical" evidence="1">
    <location>
        <begin position="71"/>
        <end position="95"/>
    </location>
</feature>
<sequence length="170" mass="18152">MRLLDRVGSPQAAVAVLTAISAGYLVLVVLGNITDYGTNHAFVRHVLAMDTTFRSPGTAYRAITNPTAVTAAYVLIIAWEAATALVLSAALVAWVRGKAAARRLSSLGWVMQALLFGGGFVVIGGEWFQMWQSQDWNGLAAAYRNLAVAVLGLVLLHSSTRPGDRPDAER</sequence>
<dbReference type="Proteomes" id="UP000671828">
    <property type="component" value="Chromosome"/>
</dbReference>
<keyword evidence="1" id="KW-0812">Transmembrane</keyword>
<keyword evidence="1" id="KW-1133">Transmembrane helix</keyword>
<proteinExistence type="predicted"/>
<dbReference type="InterPro" id="IPR018681">
    <property type="entry name" value="DUF2165_transmembrane"/>
</dbReference>
<evidence type="ECO:0000313" key="3">
    <source>
        <dbReference type="Proteomes" id="UP000671828"/>
    </source>
</evidence>
<evidence type="ECO:0000313" key="2">
    <source>
        <dbReference type="EMBL" id="QTR05415.1"/>
    </source>
</evidence>
<gene>
    <name evidence="2" type="ORF">J7S33_12810</name>
</gene>
<evidence type="ECO:0000256" key="1">
    <source>
        <dbReference type="SAM" id="Phobius"/>
    </source>
</evidence>
<accession>A0A8T8I3I8</accession>
<feature type="transmembrane region" description="Helical" evidence="1">
    <location>
        <begin position="12"/>
        <end position="33"/>
    </location>
</feature>
<dbReference type="AlphaFoldDB" id="A0A8T8I3I8"/>
<dbReference type="Pfam" id="PF09933">
    <property type="entry name" value="DUF2165"/>
    <property type="match status" value="1"/>
</dbReference>